<dbReference type="AlphaFoldDB" id="A0A075HU03"/>
<protein>
    <recommendedName>
        <fullName evidence="3">Isopentenyl phosphate kinase</fullName>
        <ecNumber evidence="2">2.7.4.26</ecNumber>
    </recommendedName>
</protein>
<dbReference type="Gene3D" id="3.40.1160.10">
    <property type="entry name" value="Acetylglutamate kinase-like"/>
    <property type="match status" value="1"/>
</dbReference>
<keyword evidence="5" id="KW-0547">Nucleotide-binding</keyword>
<dbReference type="GO" id="GO:0102043">
    <property type="term" value="F:isopentenyl phosphate kinase activity"/>
    <property type="evidence" value="ECO:0007669"/>
    <property type="project" value="UniProtKB-EC"/>
</dbReference>
<feature type="domain" description="Aspartate/glutamate/uridylate kinase" evidence="10">
    <location>
        <begin position="5"/>
        <end position="237"/>
    </location>
</feature>
<dbReference type="EC" id="2.7.4.26" evidence="2"/>
<evidence type="ECO:0000256" key="6">
    <source>
        <dbReference type="ARBA" id="ARBA00022777"/>
    </source>
</evidence>
<dbReference type="GO" id="GO:0005524">
    <property type="term" value="F:ATP binding"/>
    <property type="evidence" value="ECO:0007669"/>
    <property type="project" value="UniProtKB-KW"/>
</dbReference>
<evidence type="ECO:0000256" key="5">
    <source>
        <dbReference type="ARBA" id="ARBA00022741"/>
    </source>
</evidence>
<evidence type="ECO:0000256" key="4">
    <source>
        <dbReference type="ARBA" id="ARBA00022679"/>
    </source>
</evidence>
<dbReference type="InterPro" id="IPR024192">
    <property type="entry name" value="Fosfomycin_R_FomA-type"/>
</dbReference>
<evidence type="ECO:0000256" key="7">
    <source>
        <dbReference type="ARBA" id="ARBA00022840"/>
    </source>
</evidence>
<keyword evidence="4" id="KW-0808">Transferase</keyword>
<evidence type="ECO:0000313" key="11">
    <source>
        <dbReference type="EMBL" id="AIF18995.1"/>
    </source>
</evidence>
<dbReference type="GO" id="GO:0016301">
    <property type="term" value="F:kinase activity"/>
    <property type="evidence" value="ECO:0007669"/>
    <property type="project" value="UniProtKB-KW"/>
</dbReference>
<evidence type="ECO:0000259" key="10">
    <source>
        <dbReference type="Pfam" id="PF00696"/>
    </source>
</evidence>
<keyword evidence="7" id="KW-0067">ATP-binding</keyword>
<dbReference type="GO" id="GO:0016114">
    <property type="term" value="P:terpenoid biosynthetic process"/>
    <property type="evidence" value="ECO:0007669"/>
    <property type="project" value="TreeGrafter"/>
</dbReference>
<evidence type="ECO:0000256" key="1">
    <source>
        <dbReference type="ARBA" id="ARBA00010540"/>
    </source>
</evidence>
<dbReference type="PANTHER" id="PTHR43654:SF1">
    <property type="entry name" value="ISOPENTENYL PHOSPHATE KINASE"/>
    <property type="match status" value="1"/>
</dbReference>
<dbReference type="NCBIfam" id="NF040647">
    <property type="entry name" value="IPPK_Arch"/>
    <property type="match status" value="1"/>
</dbReference>
<comment type="catalytic activity">
    <reaction evidence="9">
        <text>isopentenyl phosphate + ATP = isopentenyl diphosphate + ADP</text>
        <dbReference type="Rhea" id="RHEA:33963"/>
        <dbReference type="ChEBI" id="CHEBI:30616"/>
        <dbReference type="ChEBI" id="CHEBI:65078"/>
        <dbReference type="ChEBI" id="CHEBI:128769"/>
        <dbReference type="ChEBI" id="CHEBI:456216"/>
        <dbReference type="EC" id="2.7.4.26"/>
    </reaction>
</comment>
<keyword evidence="8" id="KW-0414">Isoprene biosynthesis</keyword>
<evidence type="ECO:0000256" key="3">
    <source>
        <dbReference type="ARBA" id="ARBA00017267"/>
    </source>
</evidence>
<evidence type="ECO:0000256" key="9">
    <source>
        <dbReference type="ARBA" id="ARBA00049063"/>
    </source>
</evidence>
<dbReference type="SUPFAM" id="SSF53633">
    <property type="entry name" value="Carbamate kinase-like"/>
    <property type="match status" value="1"/>
</dbReference>
<dbReference type="InterPro" id="IPR036393">
    <property type="entry name" value="AceGlu_kinase-like_sf"/>
</dbReference>
<dbReference type="GO" id="GO:0005829">
    <property type="term" value="C:cytosol"/>
    <property type="evidence" value="ECO:0007669"/>
    <property type="project" value="TreeGrafter"/>
</dbReference>
<keyword evidence="6 11" id="KW-0418">Kinase</keyword>
<name>A0A075HU03_9EURY</name>
<reference evidence="11" key="1">
    <citation type="journal article" date="2014" name="Genome Biol. Evol.">
        <title>Pangenome evidence for extensive interdomain horizontal transfer affecting lineage core and shell genes in uncultured planktonic thaumarchaeota and euryarchaeota.</title>
        <authorList>
            <person name="Deschamps P."/>
            <person name="Zivanovic Y."/>
            <person name="Moreira D."/>
            <person name="Rodriguez-Valera F."/>
            <person name="Lopez-Garcia P."/>
        </authorList>
    </citation>
    <scope>NUCLEOTIDE SEQUENCE</scope>
</reference>
<accession>A0A075HU03</accession>
<comment type="similarity">
    <text evidence="1">Belongs to the isopentenyl phosphate kinase family.</text>
</comment>
<evidence type="ECO:0000256" key="8">
    <source>
        <dbReference type="ARBA" id="ARBA00023229"/>
    </source>
</evidence>
<proteinExistence type="inferred from homology"/>
<evidence type="ECO:0000256" key="2">
    <source>
        <dbReference type="ARBA" id="ARBA00012908"/>
    </source>
</evidence>
<dbReference type="PANTHER" id="PTHR43654">
    <property type="entry name" value="GLUTAMATE 5-KINASE"/>
    <property type="match status" value="1"/>
</dbReference>
<sequence>MQGPIIIKFGGGLITIKDQLCSPKIDVIHNLAKSVQHLVNMNIQVIIVHGAGSFGHLKAKSWKLHEGRTNVGLPTEDVLSTQDEAIKSVRQDMLNLNQLISEELNKLGIETVSHSPHEWASGTGQNFSGDLHRFNLDEHLVHITYGDVVDCLNEKEFGILSGDDICYRLATELNASHMIFAMGGAPGVMSSPPSEPSAELIPIWSQNKEFEGVHQSEIDVTGGIHLKLSVAEKISKHVPMVWIIDGECPERIVEVALNGETYGTRIIPESP</sequence>
<organism evidence="11">
    <name type="scientific">uncultured marine group II/III euryarchaeote KM3_85_C06</name>
    <dbReference type="NCBI Taxonomy" id="1456526"/>
    <lineage>
        <taxon>Archaea</taxon>
        <taxon>Methanobacteriati</taxon>
        <taxon>Methanobacteriota</taxon>
        <taxon>environmental samples</taxon>
    </lineage>
</organism>
<dbReference type="EMBL" id="KF901126">
    <property type="protein sequence ID" value="AIF18995.1"/>
    <property type="molecule type" value="Genomic_DNA"/>
</dbReference>
<dbReference type="InterPro" id="IPR001048">
    <property type="entry name" value="Asp/Glu/Uridylate_kinase"/>
</dbReference>
<dbReference type="Pfam" id="PF00696">
    <property type="entry name" value="AA_kinase"/>
    <property type="match status" value="1"/>
</dbReference>